<sequence length="357" mass="39613">MFQGNGLKHRSSLGIGVEVMNEAIFEIPRQLNASAPVELTGKSRDEVKLMVLNRKTGSVQHSRFTQLHMQLKKGDVLVVNNSRTIPASLLGRQGSREVEVRLSRKVGSREWDALILGPVYDARLPITFADGVKAFMSGNGSEKPLVRLTFSVEGAGFYDFIYKNGQPIRYEYIDAPWPLDYYQNVYGSVPGSVEMASAGRAFSWKLITKLRAEGIEVVCLQLHAGLSYYGDDRWPNPVHHPEEYHLPQETADSIRRAKREGNRVIAVGTTVVRALETVAAGHDGNVAAASGVTNLYITKESPLRVVDGLITGLHEPEASHLDLLQAFISRQHLMSAYRTAVAKGYLWHEFGDMNLIL</sequence>
<keyword evidence="1" id="KW-0963">Cytoplasm</keyword>
<evidence type="ECO:0000313" key="5">
    <source>
        <dbReference type="EMBL" id="MFL8937363.1"/>
    </source>
</evidence>
<keyword evidence="4" id="KW-0671">Queuosine biosynthesis</keyword>
<evidence type="ECO:0000256" key="4">
    <source>
        <dbReference type="ARBA" id="ARBA00022785"/>
    </source>
</evidence>
<reference evidence="5 6" key="1">
    <citation type="submission" date="2024-12" db="EMBL/GenBank/DDBJ databases">
        <authorList>
            <person name="Li X."/>
            <person name="Zhang D."/>
        </authorList>
    </citation>
    <scope>NUCLEOTIDE SEQUENCE [LARGE SCALE GENOMIC DNA]</scope>
    <source>
        <strain evidence="5 6">JCM19602</strain>
    </source>
</reference>
<gene>
    <name evidence="5" type="ORF">ACKA06_11240</name>
</gene>
<dbReference type="EMBL" id="JBJOSA010000008">
    <property type="protein sequence ID" value="MFL8937363.1"/>
    <property type="molecule type" value="Genomic_DNA"/>
</dbReference>
<evidence type="ECO:0000313" key="6">
    <source>
        <dbReference type="Proteomes" id="UP001628668"/>
    </source>
</evidence>
<dbReference type="InterPro" id="IPR042119">
    <property type="entry name" value="QueA_dom2"/>
</dbReference>
<comment type="caution">
    <text evidence="5">The sequence shown here is derived from an EMBL/GenBank/DDBJ whole genome shotgun (WGS) entry which is preliminary data.</text>
</comment>
<accession>A0ABW8VPY4</accession>
<dbReference type="Gene3D" id="3.40.1780.10">
    <property type="entry name" value="QueA-like"/>
    <property type="match status" value="1"/>
</dbReference>
<proteinExistence type="predicted"/>
<dbReference type="RefSeq" id="WP_411159673.1">
    <property type="nucleotide sequence ID" value="NZ_JBJOSA010000008.1"/>
</dbReference>
<protein>
    <submittedName>
        <fullName evidence="5">S-adenosylmethionine:tRNA ribosyltransferase-isomerase</fullName>
    </submittedName>
</protein>
<organism evidence="5 6">
    <name type="scientific">Rossellomorea oryzaecorticis</name>
    <dbReference type="NCBI Taxonomy" id="1396505"/>
    <lineage>
        <taxon>Bacteria</taxon>
        <taxon>Bacillati</taxon>
        <taxon>Bacillota</taxon>
        <taxon>Bacilli</taxon>
        <taxon>Bacillales</taxon>
        <taxon>Bacillaceae</taxon>
        <taxon>Rossellomorea</taxon>
    </lineage>
</organism>
<keyword evidence="6" id="KW-1185">Reference proteome</keyword>
<dbReference type="InterPro" id="IPR036100">
    <property type="entry name" value="QueA_sf"/>
</dbReference>
<dbReference type="Gene3D" id="2.40.10.240">
    <property type="entry name" value="QueA-like"/>
    <property type="match status" value="1"/>
</dbReference>
<dbReference type="SUPFAM" id="SSF111337">
    <property type="entry name" value="QueA-like"/>
    <property type="match status" value="1"/>
</dbReference>
<dbReference type="Pfam" id="PF02547">
    <property type="entry name" value="Queuosine_synth"/>
    <property type="match status" value="1"/>
</dbReference>
<name>A0ABW8VPY4_9BACI</name>
<evidence type="ECO:0000256" key="1">
    <source>
        <dbReference type="ARBA" id="ARBA00022490"/>
    </source>
</evidence>
<dbReference type="Proteomes" id="UP001628668">
    <property type="component" value="Unassembled WGS sequence"/>
</dbReference>
<dbReference type="PANTHER" id="PTHR30307:SF0">
    <property type="entry name" value="S-ADENOSYLMETHIONINE:TRNA RIBOSYLTRANSFERASE-ISOMERASE"/>
    <property type="match status" value="1"/>
</dbReference>
<dbReference type="PANTHER" id="PTHR30307">
    <property type="entry name" value="S-ADENOSYLMETHIONINE:TRNA RIBOSYLTRANSFERASE-ISOMERASE"/>
    <property type="match status" value="1"/>
</dbReference>
<evidence type="ECO:0000256" key="3">
    <source>
        <dbReference type="ARBA" id="ARBA00022691"/>
    </source>
</evidence>
<keyword evidence="3" id="KW-0949">S-adenosyl-L-methionine</keyword>
<dbReference type="InterPro" id="IPR003699">
    <property type="entry name" value="QueA"/>
</dbReference>
<dbReference type="InterPro" id="IPR042118">
    <property type="entry name" value="QueA_dom1"/>
</dbReference>
<evidence type="ECO:0000256" key="2">
    <source>
        <dbReference type="ARBA" id="ARBA00022679"/>
    </source>
</evidence>
<keyword evidence="2" id="KW-0808">Transferase</keyword>